<reference evidence="1" key="1">
    <citation type="submission" date="2020-05" db="EMBL/GenBank/DDBJ databases">
        <title>Mycena genomes resolve the evolution of fungal bioluminescence.</title>
        <authorList>
            <person name="Tsai I.J."/>
        </authorList>
    </citation>
    <scope>NUCLEOTIDE SEQUENCE</scope>
    <source>
        <strain evidence="1">CCC161011</strain>
    </source>
</reference>
<comment type="caution">
    <text evidence="1">The sequence shown here is derived from an EMBL/GenBank/DDBJ whole genome shotgun (WGS) entry which is preliminary data.</text>
</comment>
<keyword evidence="1" id="KW-0695">RNA-directed DNA polymerase</keyword>
<gene>
    <name evidence="1" type="ORF">MVEN_02541800</name>
</gene>
<dbReference type="Proteomes" id="UP000620124">
    <property type="component" value="Unassembled WGS sequence"/>
</dbReference>
<dbReference type="GO" id="GO:0003964">
    <property type="term" value="F:RNA-directed DNA polymerase activity"/>
    <property type="evidence" value="ECO:0007669"/>
    <property type="project" value="UniProtKB-KW"/>
</dbReference>
<keyword evidence="2" id="KW-1185">Reference proteome</keyword>
<name>A0A8H6U4A0_9AGAR</name>
<keyword evidence="1" id="KW-0808">Transferase</keyword>
<proteinExistence type="predicted"/>
<dbReference type="OrthoDB" id="4742101at2759"/>
<protein>
    <submittedName>
        <fullName evidence="1">Reverse transcriptase domain-containing protein</fullName>
    </submittedName>
</protein>
<dbReference type="EMBL" id="JACAZI010000035">
    <property type="protein sequence ID" value="KAF7328541.1"/>
    <property type="molecule type" value="Genomic_DNA"/>
</dbReference>
<evidence type="ECO:0000313" key="1">
    <source>
        <dbReference type="EMBL" id="KAF7328541.1"/>
    </source>
</evidence>
<dbReference type="AlphaFoldDB" id="A0A8H6U4A0"/>
<organism evidence="1 2">
    <name type="scientific">Mycena venus</name>
    <dbReference type="NCBI Taxonomy" id="2733690"/>
    <lineage>
        <taxon>Eukaryota</taxon>
        <taxon>Fungi</taxon>
        <taxon>Dikarya</taxon>
        <taxon>Basidiomycota</taxon>
        <taxon>Agaricomycotina</taxon>
        <taxon>Agaricomycetes</taxon>
        <taxon>Agaricomycetidae</taxon>
        <taxon>Agaricales</taxon>
        <taxon>Marasmiineae</taxon>
        <taxon>Mycenaceae</taxon>
        <taxon>Mycena</taxon>
    </lineage>
</organism>
<accession>A0A8H6U4A0</accession>
<keyword evidence="1" id="KW-0548">Nucleotidyltransferase</keyword>
<evidence type="ECO:0000313" key="2">
    <source>
        <dbReference type="Proteomes" id="UP000620124"/>
    </source>
</evidence>
<sequence>MEESAAAMWWNENRADLKGLKSWDLFAQKQGSSTFAKFAESLQNARNALAGAGVGYTISNSILKNHLLFHSHPILRLRVTGMNELPFATMKVDNLIATMSLTWDSLLAEGVIKLPASLPTPASASPAFAPLTQAEKEALRAANGCYHCRKTPQTPGWIKHRSDNCPSDAALGIPPHLAPAVVAAVAPAGFSSLYEDGYGTVAAVMPAYDPDEDSYEYSSGTDDLSRED</sequence>